<keyword evidence="2" id="KW-0479">Metal-binding</keyword>
<dbReference type="Pfam" id="PF13378">
    <property type="entry name" value="MR_MLE_C"/>
    <property type="match status" value="1"/>
</dbReference>
<organism evidence="4 5">
    <name type="scientific">Xenophilus arseniciresistens</name>
    <dbReference type="NCBI Taxonomy" id="1283306"/>
    <lineage>
        <taxon>Bacteria</taxon>
        <taxon>Pseudomonadati</taxon>
        <taxon>Pseudomonadota</taxon>
        <taxon>Betaproteobacteria</taxon>
        <taxon>Burkholderiales</taxon>
        <taxon>Comamonadaceae</taxon>
        <taxon>Xenophilus</taxon>
    </lineage>
</organism>
<comment type="cofactor">
    <cofactor evidence="2">
        <name>Mg(2+)</name>
        <dbReference type="ChEBI" id="CHEBI:18420"/>
    </cofactor>
    <text evidence="2">Binds 1 Mg(2+) ion per subunit.</text>
</comment>
<dbReference type="GO" id="GO:0046872">
    <property type="term" value="F:metal ion binding"/>
    <property type="evidence" value="ECO:0007669"/>
    <property type="project" value="UniProtKB-KW"/>
</dbReference>
<evidence type="ECO:0000259" key="3">
    <source>
        <dbReference type="SMART" id="SM00922"/>
    </source>
</evidence>
<dbReference type="InterPro" id="IPR013342">
    <property type="entry name" value="Mandelate_racemase_C"/>
</dbReference>
<dbReference type="InterPro" id="IPR036849">
    <property type="entry name" value="Enolase-like_C_sf"/>
</dbReference>
<dbReference type="SUPFAM" id="SSF54826">
    <property type="entry name" value="Enolase N-terminal domain-like"/>
    <property type="match status" value="1"/>
</dbReference>
<feature type="binding site" evidence="2">
    <location>
        <position position="214"/>
    </location>
    <ligand>
        <name>Mg(2+)</name>
        <dbReference type="ChEBI" id="CHEBI:18420"/>
    </ligand>
</feature>
<dbReference type="SUPFAM" id="SSF51604">
    <property type="entry name" value="Enolase C-terminal domain-like"/>
    <property type="match status" value="1"/>
</dbReference>
<dbReference type="InterPro" id="IPR029065">
    <property type="entry name" value="Enolase_C-like"/>
</dbReference>
<dbReference type="InterPro" id="IPR034593">
    <property type="entry name" value="DgoD-like"/>
</dbReference>
<dbReference type="SFLD" id="SFLDF00118">
    <property type="entry name" value="D-tartrate_dehydratase"/>
    <property type="match status" value="1"/>
</dbReference>
<gene>
    <name evidence="4" type="ORF">PGB34_12060</name>
</gene>
<feature type="domain" description="Mandelate racemase/muconate lactonizing enzyme C-terminal" evidence="3">
    <location>
        <begin position="164"/>
        <end position="261"/>
    </location>
</feature>
<comment type="caution">
    <text evidence="4">The sequence shown here is derived from an EMBL/GenBank/DDBJ whole genome shotgun (WGS) entry which is preliminary data.</text>
</comment>
<dbReference type="SMART" id="SM00922">
    <property type="entry name" value="MR_MLE"/>
    <property type="match status" value="1"/>
</dbReference>
<proteinExistence type="predicted"/>
<dbReference type="GO" id="GO:0047808">
    <property type="term" value="F:D(-)-tartrate dehydratase activity"/>
    <property type="evidence" value="ECO:0007669"/>
    <property type="project" value="InterPro"/>
</dbReference>
<dbReference type="Proteomes" id="UP001212602">
    <property type="component" value="Unassembled WGS sequence"/>
</dbReference>
<keyword evidence="2" id="KW-0460">Magnesium</keyword>
<reference evidence="4" key="1">
    <citation type="submission" date="2023-01" db="EMBL/GenBank/DDBJ databases">
        <title>Xenophilus mangrovi sp. nov., isolated from soil of Mangrove nature reserve.</title>
        <authorList>
            <person name="Xu S."/>
            <person name="Liu Z."/>
            <person name="Xu Y."/>
        </authorList>
    </citation>
    <scope>NUCLEOTIDE SEQUENCE</scope>
    <source>
        <strain evidence="4">YW8</strain>
    </source>
</reference>
<keyword evidence="5" id="KW-1185">Reference proteome</keyword>
<feature type="binding site" evidence="2">
    <location>
        <position position="266"/>
    </location>
    <ligand>
        <name>Mg(2+)</name>
        <dbReference type="ChEBI" id="CHEBI:18420"/>
    </ligand>
</feature>
<feature type="active site" description="acceptor" evidence="1">
    <location>
        <position position="185"/>
    </location>
</feature>
<evidence type="ECO:0000256" key="1">
    <source>
        <dbReference type="PIRSR" id="PIRSR634611-1"/>
    </source>
</evidence>
<dbReference type="SFLD" id="SFLDG00179">
    <property type="entry name" value="mandelate_racemase"/>
    <property type="match status" value="1"/>
</dbReference>
<feature type="binding site" evidence="2">
    <location>
        <position position="240"/>
    </location>
    <ligand>
        <name>Mg(2+)</name>
        <dbReference type="ChEBI" id="CHEBI:18420"/>
    </ligand>
</feature>
<dbReference type="Gene3D" id="3.30.390.10">
    <property type="entry name" value="Enolase-like, N-terminal domain"/>
    <property type="match status" value="1"/>
</dbReference>
<accession>A0AAE3N949</accession>
<dbReference type="RefSeq" id="WP_271428344.1">
    <property type="nucleotide sequence ID" value="NZ_JAQIPB010000004.1"/>
</dbReference>
<dbReference type="SFLD" id="SFLDS00001">
    <property type="entry name" value="Enolase"/>
    <property type="match status" value="1"/>
</dbReference>
<protein>
    <submittedName>
        <fullName evidence="4">Mandelate racemase</fullName>
    </submittedName>
</protein>
<feature type="active site" description="Proton donor/acceptor" evidence="1">
    <location>
        <position position="322"/>
    </location>
</feature>
<sequence>MKILNIAERTIAIGSPLRNARVDFSQMTATVVAVSTDQFRDGHRVVGYAFNSLGRYACGGPMRDRFIPRLLAAIPDDLNDPVTGHIDPQCAVRLMLANEKLGAHAERSMAVGTIEVALWDIVGKLQGRPLFQVLAQRFGMPDCASATTIPCYVGGGFYQPVDDLSRVVDEVQAYLDAGYTHVKIKAGGLSLGDELRRIEAVLRKVGAGNRLALDASCAFNRSDALAFTRAIESYRLRWLEEPCDPGDFETYRLVREASGGVVAGGENLFSREEVDNFLRYGMFDGQVVLQPDPPLAYGIGEFARIVETATSHGVPRANIIPHGGNMMSLHVAAGLGLGSAESYPGLFGAIAGFSNEVTICDGQASLPSAPGIGFEQQPALYRVFTELSKEIS</sequence>
<dbReference type="PANTHER" id="PTHR48080">
    <property type="entry name" value="D-GALACTONATE DEHYDRATASE-RELATED"/>
    <property type="match status" value="1"/>
</dbReference>
<evidence type="ECO:0000256" key="2">
    <source>
        <dbReference type="PIRSR" id="PIRSR634611-3"/>
    </source>
</evidence>
<name>A0AAE3N949_9BURK</name>
<evidence type="ECO:0000313" key="5">
    <source>
        <dbReference type="Proteomes" id="UP001212602"/>
    </source>
</evidence>
<dbReference type="InterPro" id="IPR034611">
    <property type="entry name" value="D-tartrate_dehydratase"/>
</dbReference>
<dbReference type="Gene3D" id="3.20.20.120">
    <property type="entry name" value="Enolase-like C-terminal domain"/>
    <property type="match status" value="1"/>
</dbReference>
<dbReference type="InterPro" id="IPR029017">
    <property type="entry name" value="Enolase-like_N"/>
</dbReference>
<dbReference type="AlphaFoldDB" id="A0AAE3N949"/>
<dbReference type="EMBL" id="JAQIPB010000004">
    <property type="protein sequence ID" value="MDA7417098.1"/>
    <property type="molecule type" value="Genomic_DNA"/>
</dbReference>
<dbReference type="PANTHER" id="PTHR48080:SF5">
    <property type="entry name" value="D(-)-TARTRATE DEHYDRATASE"/>
    <property type="match status" value="1"/>
</dbReference>
<evidence type="ECO:0000313" key="4">
    <source>
        <dbReference type="EMBL" id="MDA7417098.1"/>
    </source>
</evidence>